<dbReference type="PROSITE" id="PS50113">
    <property type="entry name" value="PAC"/>
    <property type="match status" value="1"/>
</dbReference>
<dbReference type="InterPro" id="IPR027417">
    <property type="entry name" value="P-loop_NTPase"/>
</dbReference>
<evidence type="ECO:0000259" key="8">
    <source>
        <dbReference type="PROSITE" id="PS50045"/>
    </source>
</evidence>
<dbReference type="SUPFAM" id="SSF55785">
    <property type="entry name" value="PYP-like sensor domain (PAS domain)"/>
    <property type="match status" value="2"/>
</dbReference>
<dbReference type="Proteomes" id="UP000287156">
    <property type="component" value="Unassembled WGS sequence"/>
</dbReference>
<reference evidence="11" key="1">
    <citation type="submission" date="2018-12" db="EMBL/GenBank/DDBJ databases">
        <authorList>
            <person name="Sun L."/>
            <person name="Chen Z."/>
        </authorList>
    </citation>
    <scope>NUCLEOTIDE SEQUENCE [LARGE SCALE GENOMIC DNA]</scope>
    <source>
        <strain evidence="11">3-2-2</strain>
    </source>
</reference>
<keyword evidence="1" id="KW-0547">Nucleotide-binding</keyword>
<feature type="domain" description="PAC" evidence="10">
    <location>
        <begin position="179"/>
        <end position="231"/>
    </location>
</feature>
<comment type="caution">
    <text evidence="11">The sequence shown here is derived from an EMBL/GenBank/DDBJ whole genome shotgun (WGS) entry which is preliminary data.</text>
</comment>
<dbReference type="Gene3D" id="3.40.50.300">
    <property type="entry name" value="P-loop containing nucleotide triphosphate hydrolases"/>
    <property type="match status" value="1"/>
</dbReference>
<dbReference type="Pfam" id="PF00158">
    <property type="entry name" value="Sigma54_activat"/>
    <property type="match status" value="1"/>
</dbReference>
<gene>
    <name evidence="11" type="ORF">D4T97_004125</name>
</gene>
<name>A0A429Y899_9BACI</name>
<dbReference type="InterPro" id="IPR025943">
    <property type="entry name" value="Sigma_54_int_dom_ATP-bd_2"/>
</dbReference>
<dbReference type="GO" id="GO:0003677">
    <property type="term" value="F:DNA binding"/>
    <property type="evidence" value="ECO:0007669"/>
    <property type="project" value="UniProtKB-KW"/>
</dbReference>
<keyword evidence="2" id="KW-0058">Aromatic hydrocarbons catabolism</keyword>
<dbReference type="Pfam" id="PF13426">
    <property type="entry name" value="PAS_9"/>
    <property type="match status" value="1"/>
</dbReference>
<evidence type="ECO:0000256" key="6">
    <source>
        <dbReference type="ARBA" id="ARBA00023163"/>
    </source>
</evidence>
<dbReference type="Pfam" id="PF18024">
    <property type="entry name" value="HTH_50"/>
    <property type="match status" value="1"/>
</dbReference>
<dbReference type="FunFam" id="3.40.50.300:FF:000006">
    <property type="entry name" value="DNA-binding transcriptional regulator NtrC"/>
    <property type="match status" value="1"/>
</dbReference>
<dbReference type="CDD" id="cd00130">
    <property type="entry name" value="PAS"/>
    <property type="match status" value="2"/>
</dbReference>
<dbReference type="Pfam" id="PF13188">
    <property type="entry name" value="PAS_8"/>
    <property type="match status" value="1"/>
</dbReference>
<dbReference type="InterPro" id="IPR030828">
    <property type="entry name" value="HTH_TyrR"/>
</dbReference>
<dbReference type="SMART" id="SM00091">
    <property type="entry name" value="PAS"/>
    <property type="match status" value="2"/>
</dbReference>
<evidence type="ECO:0000256" key="7">
    <source>
        <dbReference type="ARBA" id="ARBA00029500"/>
    </source>
</evidence>
<organism evidence="11 12">
    <name type="scientific">Siminovitchia acidinfaciens</name>
    <dbReference type="NCBI Taxonomy" id="2321395"/>
    <lineage>
        <taxon>Bacteria</taxon>
        <taxon>Bacillati</taxon>
        <taxon>Bacillota</taxon>
        <taxon>Bacilli</taxon>
        <taxon>Bacillales</taxon>
        <taxon>Bacillaceae</taxon>
        <taxon>Siminovitchia</taxon>
    </lineage>
</organism>
<keyword evidence="4" id="KW-0805">Transcription regulation</keyword>
<evidence type="ECO:0000256" key="2">
    <source>
        <dbReference type="ARBA" id="ARBA00022797"/>
    </source>
</evidence>
<dbReference type="InterPro" id="IPR058031">
    <property type="entry name" value="AAA_lid_NorR"/>
</dbReference>
<protein>
    <recommendedName>
        <fullName evidence="7">HTH-type transcriptional regulatory protein TyrR</fullName>
    </recommendedName>
</protein>
<dbReference type="InterPro" id="IPR003593">
    <property type="entry name" value="AAA+_ATPase"/>
</dbReference>
<keyword evidence="6" id="KW-0804">Transcription</keyword>
<feature type="domain" description="PAS" evidence="9">
    <location>
        <begin position="112"/>
        <end position="193"/>
    </location>
</feature>
<evidence type="ECO:0000259" key="10">
    <source>
        <dbReference type="PROSITE" id="PS50113"/>
    </source>
</evidence>
<dbReference type="NCBIfam" id="TIGR00229">
    <property type="entry name" value="sensory_box"/>
    <property type="match status" value="1"/>
</dbReference>
<dbReference type="InterPro" id="IPR009057">
    <property type="entry name" value="Homeodomain-like_sf"/>
</dbReference>
<dbReference type="Pfam" id="PF25601">
    <property type="entry name" value="AAA_lid_14"/>
    <property type="match status" value="1"/>
</dbReference>
<dbReference type="PROSITE" id="PS50112">
    <property type="entry name" value="PAS"/>
    <property type="match status" value="2"/>
</dbReference>
<dbReference type="PROSITE" id="PS00676">
    <property type="entry name" value="SIGMA54_INTERACT_2"/>
    <property type="match status" value="1"/>
</dbReference>
<keyword evidence="5" id="KW-0238">DNA-binding</keyword>
<dbReference type="Gene3D" id="1.10.8.60">
    <property type="match status" value="1"/>
</dbReference>
<dbReference type="GO" id="GO:0006355">
    <property type="term" value="P:regulation of DNA-templated transcription"/>
    <property type="evidence" value="ECO:0007669"/>
    <property type="project" value="InterPro"/>
</dbReference>
<feature type="domain" description="PAS" evidence="9">
    <location>
        <begin position="6"/>
        <end position="51"/>
    </location>
</feature>
<dbReference type="Gene3D" id="3.30.450.20">
    <property type="entry name" value="PAS domain"/>
    <property type="match status" value="2"/>
</dbReference>
<keyword evidence="3" id="KW-0067">ATP-binding</keyword>
<dbReference type="InterPro" id="IPR000700">
    <property type="entry name" value="PAS-assoc_C"/>
</dbReference>
<dbReference type="SUPFAM" id="SSF52540">
    <property type="entry name" value="P-loop containing nucleoside triphosphate hydrolases"/>
    <property type="match status" value="1"/>
</dbReference>
<dbReference type="AlphaFoldDB" id="A0A429Y899"/>
<dbReference type="SMART" id="SM00382">
    <property type="entry name" value="AAA"/>
    <property type="match status" value="1"/>
</dbReference>
<feature type="domain" description="Sigma-54 factor interaction" evidence="8">
    <location>
        <begin position="257"/>
        <end position="486"/>
    </location>
</feature>
<evidence type="ECO:0000256" key="5">
    <source>
        <dbReference type="ARBA" id="ARBA00023125"/>
    </source>
</evidence>
<proteinExistence type="predicted"/>
<dbReference type="InterPro" id="IPR025662">
    <property type="entry name" value="Sigma_54_int_dom_ATP-bd_1"/>
</dbReference>
<dbReference type="InterPro" id="IPR025944">
    <property type="entry name" value="Sigma_54_int_dom_CS"/>
</dbReference>
<evidence type="ECO:0000313" key="12">
    <source>
        <dbReference type="Proteomes" id="UP000287156"/>
    </source>
</evidence>
<dbReference type="PANTHER" id="PTHR32071:SF57">
    <property type="entry name" value="C4-DICARBOXYLATE TRANSPORT TRANSCRIPTIONAL REGULATORY PROTEIN DCTD"/>
    <property type="match status" value="1"/>
</dbReference>
<sequence length="565" mass="63415">MLESAKLQQYEDVFNKLPIGVLVIAANGLITVCNQTAAELIGLAVPKIINQPFSGIIPLNKLPSDNTYHEQQILINNKSFSFSAKKDNELQQTICIIHPTEPMTELRDTKLTDLPIEDILNSSQDEIFITDSEGHTLFVNSAGKALYGKKPEDIIGNAVNQLVKKGLFSPSLFPVVKKRNEKVSMIQRTISGKTAHVIANPVFDVDGNMTHIIFTGRDITEIKNLRKKIERSEVLLNAYKSELEKLQGFNTPPETDIVAISPKMRKVLNMANKIAKVDSTILITGESGVGKGVIAKFIHDNSPRKNNPVIHINCGAIPENLMESELFGYESGAFTGADKKGRKGLIEQANGGTLFLDEIGEMPLNLQVKLLKVLQERKFEPVGSSASVKVDIRIIAATNKNLKELINKGTFREDLYYRLNVVPIHIPPLRERPEDVLHLIDFFAEKMKEKYHTSTTFSLEAENALVQYHWPGNVRELENLIERLVVTSENDEITFDDLPEEVRYREANDAIVVVKDIAPLKQVRDEMEKQLIRKAYEVHKSSYKVAELLGIDQSTASRKINKFIK</sequence>
<dbReference type="InterPro" id="IPR035965">
    <property type="entry name" value="PAS-like_dom_sf"/>
</dbReference>
<dbReference type="InterPro" id="IPR002078">
    <property type="entry name" value="Sigma_54_int"/>
</dbReference>
<evidence type="ECO:0000313" key="11">
    <source>
        <dbReference type="EMBL" id="RST77666.1"/>
    </source>
</evidence>
<dbReference type="SUPFAM" id="SSF46689">
    <property type="entry name" value="Homeodomain-like"/>
    <property type="match status" value="1"/>
</dbReference>
<evidence type="ECO:0000259" key="9">
    <source>
        <dbReference type="PROSITE" id="PS50112"/>
    </source>
</evidence>
<dbReference type="EMBL" id="QYTV02000001">
    <property type="protein sequence ID" value="RST77666.1"/>
    <property type="molecule type" value="Genomic_DNA"/>
</dbReference>
<dbReference type="CDD" id="cd00009">
    <property type="entry name" value="AAA"/>
    <property type="match status" value="1"/>
</dbReference>
<evidence type="ECO:0000256" key="1">
    <source>
        <dbReference type="ARBA" id="ARBA00022741"/>
    </source>
</evidence>
<dbReference type="OrthoDB" id="9771372at2"/>
<dbReference type="PROSITE" id="PS00688">
    <property type="entry name" value="SIGMA54_INTERACT_3"/>
    <property type="match status" value="1"/>
</dbReference>
<dbReference type="InterPro" id="IPR000014">
    <property type="entry name" value="PAS"/>
</dbReference>
<evidence type="ECO:0000256" key="4">
    <source>
        <dbReference type="ARBA" id="ARBA00023015"/>
    </source>
</evidence>
<dbReference type="GO" id="GO:0005524">
    <property type="term" value="F:ATP binding"/>
    <property type="evidence" value="ECO:0007669"/>
    <property type="project" value="UniProtKB-KW"/>
</dbReference>
<accession>A0A429Y899</accession>
<dbReference type="Gene3D" id="1.10.10.60">
    <property type="entry name" value="Homeodomain-like"/>
    <property type="match status" value="1"/>
</dbReference>
<evidence type="ECO:0000256" key="3">
    <source>
        <dbReference type="ARBA" id="ARBA00022840"/>
    </source>
</evidence>
<dbReference type="PANTHER" id="PTHR32071">
    <property type="entry name" value="TRANSCRIPTIONAL REGULATORY PROTEIN"/>
    <property type="match status" value="1"/>
</dbReference>
<dbReference type="PROSITE" id="PS50045">
    <property type="entry name" value="SIGMA54_INTERACT_4"/>
    <property type="match status" value="1"/>
</dbReference>
<keyword evidence="12" id="KW-1185">Reference proteome</keyword>
<dbReference type="PROSITE" id="PS00675">
    <property type="entry name" value="SIGMA54_INTERACT_1"/>
    <property type="match status" value="1"/>
</dbReference>
<dbReference type="RefSeq" id="WP_126047889.1">
    <property type="nucleotide sequence ID" value="NZ_QYTV02000001.1"/>
</dbReference>